<evidence type="ECO:0000313" key="1">
    <source>
        <dbReference type="EMBL" id="KCW63182.1"/>
    </source>
</evidence>
<accession>A0A059BAC1</accession>
<name>A0A059BAC1_EUCGR</name>
<dbReference type="EMBL" id="KK198759">
    <property type="protein sequence ID" value="KCW63182.1"/>
    <property type="molecule type" value="Genomic_DNA"/>
</dbReference>
<protein>
    <submittedName>
        <fullName evidence="1">Uncharacterized protein</fullName>
    </submittedName>
</protein>
<dbReference type="InParanoid" id="A0A059BAC1"/>
<dbReference type="Gramene" id="KCW63182">
    <property type="protein sequence ID" value="KCW63182"/>
    <property type="gene ID" value="EUGRSUZ_G00796"/>
</dbReference>
<sequence length="70" mass="8201">MKDREKEVQYSVIVISQLLKCPISGYFVGKLVPFCLINSEKLKTSKKEKKKKCPSCRIINEWQKKRVLLT</sequence>
<dbReference type="AlphaFoldDB" id="A0A059BAC1"/>
<gene>
    <name evidence="1" type="ORF">EUGRSUZ_G00796</name>
</gene>
<proteinExistence type="predicted"/>
<organism evidence="1">
    <name type="scientific">Eucalyptus grandis</name>
    <name type="common">Flooded gum</name>
    <dbReference type="NCBI Taxonomy" id="71139"/>
    <lineage>
        <taxon>Eukaryota</taxon>
        <taxon>Viridiplantae</taxon>
        <taxon>Streptophyta</taxon>
        <taxon>Embryophyta</taxon>
        <taxon>Tracheophyta</taxon>
        <taxon>Spermatophyta</taxon>
        <taxon>Magnoliopsida</taxon>
        <taxon>eudicotyledons</taxon>
        <taxon>Gunneridae</taxon>
        <taxon>Pentapetalae</taxon>
        <taxon>rosids</taxon>
        <taxon>malvids</taxon>
        <taxon>Myrtales</taxon>
        <taxon>Myrtaceae</taxon>
        <taxon>Myrtoideae</taxon>
        <taxon>Eucalypteae</taxon>
        <taxon>Eucalyptus</taxon>
    </lineage>
</organism>
<reference evidence="1" key="1">
    <citation type="submission" date="2013-07" db="EMBL/GenBank/DDBJ databases">
        <title>The genome of Eucalyptus grandis.</title>
        <authorList>
            <person name="Schmutz J."/>
            <person name="Hayes R."/>
            <person name="Myburg A."/>
            <person name="Tuskan G."/>
            <person name="Grattapaglia D."/>
            <person name="Rokhsar D.S."/>
        </authorList>
    </citation>
    <scope>NUCLEOTIDE SEQUENCE</scope>
    <source>
        <tissue evidence="1">Leaf extractions</tissue>
    </source>
</reference>